<name>A0A9P7EFC7_9AGAM</name>
<dbReference type="PROSITE" id="PS51184">
    <property type="entry name" value="JMJC"/>
    <property type="match status" value="1"/>
</dbReference>
<evidence type="ECO:0000259" key="1">
    <source>
        <dbReference type="PROSITE" id="PS51184"/>
    </source>
</evidence>
<keyword evidence="3" id="KW-1185">Reference proteome</keyword>
<evidence type="ECO:0000313" key="3">
    <source>
        <dbReference type="Proteomes" id="UP000807769"/>
    </source>
</evidence>
<dbReference type="SUPFAM" id="SSF51197">
    <property type="entry name" value="Clavaminate synthase-like"/>
    <property type="match status" value="1"/>
</dbReference>
<dbReference type="SMART" id="SM00558">
    <property type="entry name" value="JmjC"/>
    <property type="match status" value="1"/>
</dbReference>
<dbReference type="Gene3D" id="2.60.120.10">
    <property type="entry name" value="Jelly Rolls"/>
    <property type="match status" value="1"/>
</dbReference>
<organism evidence="2 3">
    <name type="scientific">Suillus subaureus</name>
    <dbReference type="NCBI Taxonomy" id="48587"/>
    <lineage>
        <taxon>Eukaryota</taxon>
        <taxon>Fungi</taxon>
        <taxon>Dikarya</taxon>
        <taxon>Basidiomycota</taxon>
        <taxon>Agaricomycotina</taxon>
        <taxon>Agaricomycetes</taxon>
        <taxon>Agaricomycetidae</taxon>
        <taxon>Boletales</taxon>
        <taxon>Suillineae</taxon>
        <taxon>Suillaceae</taxon>
        <taxon>Suillus</taxon>
    </lineage>
</organism>
<dbReference type="InterPro" id="IPR003347">
    <property type="entry name" value="JmjC_dom"/>
</dbReference>
<dbReference type="RefSeq" id="XP_041195450.1">
    <property type="nucleotide sequence ID" value="XM_041335018.1"/>
</dbReference>
<dbReference type="OrthoDB" id="424465at2759"/>
<protein>
    <submittedName>
        <fullName evidence="2">Cupin-like domain-containing protein</fullName>
    </submittedName>
</protein>
<dbReference type="AlphaFoldDB" id="A0A9P7EFC7"/>
<dbReference type="GeneID" id="64629035"/>
<dbReference type="Proteomes" id="UP000807769">
    <property type="component" value="Unassembled WGS sequence"/>
</dbReference>
<accession>A0A9P7EFC7</accession>
<dbReference type="InterPro" id="IPR041667">
    <property type="entry name" value="Cupin_8"/>
</dbReference>
<evidence type="ECO:0000313" key="2">
    <source>
        <dbReference type="EMBL" id="KAG1820179.1"/>
    </source>
</evidence>
<proteinExistence type="predicted"/>
<dbReference type="PANTHER" id="PTHR12461">
    <property type="entry name" value="HYPOXIA-INDUCIBLE FACTOR 1 ALPHA INHIBITOR-RELATED"/>
    <property type="match status" value="1"/>
</dbReference>
<gene>
    <name evidence="2" type="ORF">BJ212DRAFT_1338457</name>
</gene>
<dbReference type="EMBL" id="JABBWG010000008">
    <property type="protein sequence ID" value="KAG1820179.1"/>
    <property type="molecule type" value="Genomic_DNA"/>
</dbReference>
<comment type="caution">
    <text evidence="2">The sequence shown here is derived from an EMBL/GenBank/DDBJ whole genome shotgun (WGS) entry which is preliminary data.</text>
</comment>
<dbReference type="PANTHER" id="PTHR12461:SF99">
    <property type="entry name" value="BIFUNCTIONAL PEPTIDASE AND (3S)-LYSYL HYDROXYLASE JMJD7"/>
    <property type="match status" value="1"/>
</dbReference>
<reference evidence="2" key="1">
    <citation type="journal article" date="2020" name="New Phytol.">
        <title>Comparative genomics reveals dynamic genome evolution in host specialist ectomycorrhizal fungi.</title>
        <authorList>
            <person name="Lofgren L.A."/>
            <person name="Nguyen N.H."/>
            <person name="Vilgalys R."/>
            <person name="Ruytinx J."/>
            <person name="Liao H.L."/>
            <person name="Branco S."/>
            <person name="Kuo A."/>
            <person name="LaButti K."/>
            <person name="Lipzen A."/>
            <person name="Andreopoulos W."/>
            <person name="Pangilinan J."/>
            <person name="Riley R."/>
            <person name="Hundley H."/>
            <person name="Na H."/>
            <person name="Barry K."/>
            <person name="Grigoriev I.V."/>
            <person name="Stajich J.E."/>
            <person name="Kennedy P.G."/>
        </authorList>
    </citation>
    <scope>NUCLEOTIDE SEQUENCE</scope>
    <source>
        <strain evidence="2">MN1</strain>
    </source>
</reference>
<feature type="domain" description="JmjC" evidence="1">
    <location>
        <begin position="150"/>
        <end position="336"/>
    </location>
</feature>
<sequence>MPQTLSRASQMALELDQVTPPSLTHDIVRWISQEYHDMNGSSIQTLESPPTAAEFAQLVHISRPVVIKGFRIPALKRWTDDYLQTNLQDQPISVAITPNGQADAIAAGPGGRLFFVEPFIEKVSIEKFLEQLNAEQDNDNLSASYLRSQNGNIYSSRFFELPNDDSSEFGALREDVPSNIPWVTEALGRNPDAVNLWIGNSKSITSIHSDPYENIYTVIRGSKHFTLLPPCEGWCLQERMYPHAVYGYTDNSNDLSVVPSSDTPQVRWSSVINPDLPGSLPPEAHPLHVTLEAGDTLYLPVGWWHYVQQSGPTTIALNWWYDAEVRGMNWIWLSLLRGSGDVPSGNDETNTR</sequence>
<dbReference type="Pfam" id="PF13621">
    <property type="entry name" value="Cupin_8"/>
    <property type="match status" value="1"/>
</dbReference>
<dbReference type="InterPro" id="IPR014710">
    <property type="entry name" value="RmlC-like_jellyroll"/>
</dbReference>